<name>A0A9P3UIU0_LYOSH</name>
<feature type="compositionally biased region" description="Polar residues" evidence="2">
    <location>
        <begin position="715"/>
        <end position="728"/>
    </location>
</feature>
<organism evidence="3 4">
    <name type="scientific">Lyophyllum shimeji</name>
    <name type="common">Hon-shimeji</name>
    <name type="synonym">Tricholoma shimeji</name>
    <dbReference type="NCBI Taxonomy" id="47721"/>
    <lineage>
        <taxon>Eukaryota</taxon>
        <taxon>Fungi</taxon>
        <taxon>Dikarya</taxon>
        <taxon>Basidiomycota</taxon>
        <taxon>Agaricomycotina</taxon>
        <taxon>Agaricomycetes</taxon>
        <taxon>Agaricomycetidae</taxon>
        <taxon>Agaricales</taxon>
        <taxon>Tricholomatineae</taxon>
        <taxon>Lyophyllaceae</taxon>
        <taxon>Lyophyllum</taxon>
    </lineage>
</organism>
<dbReference type="EMBL" id="BRPK01000003">
    <property type="protein sequence ID" value="GLB36024.1"/>
    <property type="molecule type" value="Genomic_DNA"/>
</dbReference>
<feature type="region of interest" description="Disordered" evidence="2">
    <location>
        <begin position="778"/>
        <end position="827"/>
    </location>
</feature>
<feature type="compositionally biased region" description="Basic and acidic residues" evidence="2">
    <location>
        <begin position="376"/>
        <end position="386"/>
    </location>
</feature>
<feature type="compositionally biased region" description="Polar residues" evidence="2">
    <location>
        <begin position="266"/>
        <end position="281"/>
    </location>
</feature>
<dbReference type="AlphaFoldDB" id="A0A9P3UIU0"/>
<feature type="region of interest" description="Disordered" evidence="2">
    <location>
        <begin position="215"/>
        <end position="402"/>
    </location>
</feature>
<evidence type="ECO:0000313" key="3">
    <source>
        <dbReference type="EMBL" id="GLB36024.1"/>
    </source>
</evidence>
<feature type="region of interest" description="Disordered" evidence="2">
    <location>
        <begin position="420"/>
        <end position="480"/>
    </location>
</feature>
<keyword evidence="4" id="KW-1185">Reference proteome</keyword>
<feature type="coiled-coil region" evidence="1">
    <location>
        <begin position="748"/>
        <end position="775"/>
    </location>
</feature>
<dbReference type="Proteomes" id="UP001063166">
    <property type="component" value="Unassembled WGS sequence"/>
</dbReference>
<feature type="compositionally biased region" description="Basic and acidic residues" evidence="2">
    <location>
        <begin position="10"/>
        <end position="26"/>
    </location>
</feature>
<feature type="region of interest" description="Disordered" evidence="2">
    <location>
        <begin position="529"/>
        <end position="548"/>
    </location>
</feature>
<feature type="compositionally biased region" description="Polar residues" evidence="2">
    <location>
        <begin position="424"/>
        <end position="446"/>
    </location>
</feature>
<keyword evidence="1" id="KW-0175">Coiled coil</keyword>
<feature type="compositionally biased region" description="Polar residues" evidence="2">
    <location>
        <begin position="649"/>
        <end position="659"/>
    </location>
</feature>
<feature type="compositionally biased region" description="Pro residues" evidence="2">
    <location>
        <begin position="597"/>
        <end position="607"/>
    </location>
</feature>
<feature type="compositionally biased region" description="Pro residues" evidence="2">
    <location>
        <begin position="250"/>
        <end position="260"/>
    </location>
</feature>
<feature type="region of interest" description="Disordered" evidence="2">
    <location>
        <begin position="494"/>
        <end position="515"/>
    </location>
</feature>
<feature type="compositionally biased region" description="Low complexity" evidence="2">
    <location>
        <begin position="215"/>
        <end position="225"/>
    </location>
</feature>
<feature type="compositionally biased region" description="Acidic residues" evidence="2">
    <location>
        <begin position="139"/>
        <end position="151"/>
    </location>
</feature>
<sequence>MLRSMNSPSDAHDDHLRQLLDQRAARADSQGRFSALSNFDDTPSIYSPPFFSPRQPDHGPSSPDSQLRSPTTSTFSVRTHQERLNDPSASMLDLDDDPRLSTASDIYNDEDPPADDDSEERRMSYLGPKMRFHSRAPWEMEEDAIEEDDEPEHGSLFPSSKKGFGFSSPRSSNASRPSMESTRSQTKSKQSFETTTSQISYPRGALYALAQESLSTSSLGASSAGQKTLRGKFSLSRVRSESPNNSAPASPAPGTRPPNHIPLNSLPPQSHPSGTQSPTSSSRHRQTDDFHPYANPDLVFSLADEQPHLAPDQTVSRSGSVTTVTDSVAHSSVSRAGTKSTLAPVTSVSSVNPKNRASTVSGKEISSPMPVLGTAHRLEPNGHEDPALMLPPPGLDNLPGWTDRGPAHSFSLISLEEAREQRMRSATTQSAISQPVTATSTASSSILFPDDSDNRGQSIDHNGSGLLPQRARARSISAGSKAKNALHTIVGAGQARPERHYPDSAAAPSVPGKTLKHKKSGFMRLFNGARGQEKEEKVQPPPVPPLSDAYAALNAQAAQKAPKLMSQRIPVPERSYSVPVPSPSQGSISPTSLYPTPVRPSPSPKRPVPLLSINTQPQDYAPRAPVSAVEDSSRETRTLPSSYLPPQPWLNNSSPQSAPANVTEFPALKLRPVSTLFSAQFKDHIMTDESRPSLETDVGTPGSSTTNVFFPVTPGSGSRSDLPSSDNKPTCMTTISEDQSQDPIVTSKLAWQRQIWELEGQVRDLKAEIAELRKADSDKGYCETCGRGQRPADHDRQGGPQDTKDVSVVNRPRARTGISSRFGSTVS</sequence>
<evidence type="ECO:0000256" key="1">
    <source>
        <dbReference type="SAM" id="Coils"/>
    </source>
</evidence>
<feature type="compositionally biased region" description="Polar residues" evidence="2">
    <location>
        <begin position="179"/>
        <end position="200"/>
    </location>
</feature>
<evidence type="ECO:0000256" key="2">
    <source>
        <dbReference type="SAM" id="MobiDB-lite"/>
    </source>
</evidence>
<proteinExistence type="predicted"/>
<feature type="region of interest" description="Disordered" evidence="2">
    <location>
        <begin position="689"/>
        <end position="728"/>
    </location>
</feature>
<feature type="compositionally biased region" description="Basic and acidic residues" evidence="2">
    <location>
        <begin position="790"/>
        <end position="805"/>
    </location>
</feature>
<feature type="compositionally biased region" description="Low complexity" evidence="2">
    <location>
        <begin position="154"/>
        <end position="178"/>
    </location>
</feature>
<protein>
    <submittedName>
        <fullName evidence="3">Uncharacterized protein</fullName>
    </submittedName>
</protein>
<feature type="compositionally biased region" description="Polar residues" evidence="2">
    <location>
        <begin position="583"/>
        <end position="594"/>
    </location>
</feature>
<feature type="compositionally biased region" description="Polar residues" evidence="2">
    <location>
        <begin position="817"/>
        <end position="827"/>
    </location>
</feature>
<feature type="compositionally biased region" description="Polar residues" evidence="2">
    <location>
        <begin position="31"/>
        <end position="45"/>
    </location>
</feature>
<feature type="region of interest" description="Disordered" evidence="2">
    <location>
        <begin position="574"/>
        <end position="659"/>
    </location>
</feature>
<feature type="region of interest" description="Disordered" evidence="2">
    <location>
        <begin position="1"/>
        <end position="202"/>
    </location>
</feature>
<gene>
    <name evidence="3" type="ORF">LshimejAT787_0303120</name>
</gene>
<evidence type="ECO:0000313" key="4">
    <source>
        <dbReference type="Proteomes" id="UP001063166"/>
    </source>
</evidence>
<feature type="compositionally biased region" description="Polar residues" evidence="2">
    <location>
        <begin position="329"/>
        <end position="361"/>
    </location>
</feature>
<feature type="compositionally biased region" description="Polar residues" evidence="2">
    <location>
        <begin position="62"/>
        <end position="78"/>
    </location>
</feature>
<feature type="compositionally biased region" description="Acidic residues" evidence="2">
    <location>
        <begin position="107"/>
        <end position="118"/>
    </location>
</feature>
<comment type="caution">
    <text evidence="3">The sequence shown here is derived from an EMBL/GenBank/DDBJ whole genome shotgun (WGS) entry which is preliminary data.</text>
</comment>
<accession>A0A9P3UIU0</accession>
<dbReference type="OrthoDB" id="2565072at2759"/>
<feature type="compositionally biased region" description="Low complexity" evidence="2">
    <location>
        <begin position="314"/>
        <end position="328"/>
    </location>
</feature>
<reference evidence="3" key="1">
    <citation type="submission" date="2022-07" db="EMBL/GenBank/DDBJ databases">
        <title>The genome of Lyophyllum shimeji provides insight into the initial evolution of ectomycorrhizal fungal genome.</title>
        <authorList>
            <person name="Kobayashi Y."/>
            <person name="Shibata T."/>
            <person name="Hirakawa H."/>
            <person name="Shigenobu S."/>
            <person name="Nishiyama T."/>
            <person name="Yamada A."/>
            <person name="Hasebe M."/>
            <person name="Kawaguchi M."/>
        </authorList>
    </citation>
    <scope>NUCLEOTIDE SEQUENCE</scope>
    <source>
        <strain evidence="3">AT787</strain>
    </source>
</reference>